<reference evidence="1" key="1">
    <citation type="submission" date="2023-03" db="EMBL/GenBank/DDBJ databases">
        <title>Chromosome-level genomes of two armyworms, Mythimna separata and Mythimna loreyi, provide insights into the biosynthesis and reception of sex pheromones.</title>
        <authorList>
            <person name="Zhao H."/>
        </authorList>
    </citation>
    <scope>NUCLEOTIDE SEQUENCE</scope>
    <source>
        <strain evidence="1">BeijingLab</strain>
    </source>
</reference>
<comment type="caution">
    <text evidence="1">The sequence shown here is derived from an EMBL/GenBank/DDBJ whole genome shotgun (WGS) entry which is preliminary data.</text>
</comment>
<name>A0ACC2QIX3_9NEOP</name>
<accession>A0ACC2QIX3</accession>
<gene>
    <name evidence="1" type="ORF">PYW08_005845</name>
</gene>
<evidence type="ECO:0000313" key="1">
    <source>
        <dbReference type="EMBL" id="KAJ8717446.1"/>
    </source>
</evidence>
<protein>
    <submittedName>
        <fullName evidence="1">Uncharacterized protein</fullName>
    </submittedName>
</protein>
<proteinExistence type="predicted"/>
<sequence length="168" mass="18249">MKPGQIAESFADQFEISFVKEPYGQLPTINVPRVANSVKKFNITGDMVQKALSSFDDGTATGPDDIPSILLKSCSQALTASLAQIMNKSLEEGALPDDWKVANVVPIYKKGNKLSPVNYRPISLTSILCKAMEKNIANKLERIPIARASCHKGAAWICAETISHNKST</sequence>
<dbReference type="EMBL" id="CM056794">
    <property type="protein sequence ID" value="KAJ8717446.1"/>
    <property type="molecule type" value="Genomic_DNA"/>
</dbReference>
<keyword evidence="2" id="KW-1185">Reference proteome</keyword>
<dbReference type="Proteomes" id="UP001231649">
    <property type="component" value="Chromosome 18"/>
</dbReference>
<evidence type="ECO:0000313" key="2">
    <source>
        <dbReference type="Proteomes" id="UP001231649"/>
    </source>
</evidence>
<organism evidence="1 2">
    <name type="scientific">Mythimna loreyi</name>
    <dbReference type="NCBI Taxonomy" id="667449"/>
    <lineage>
        <taxon>Eukaryota</taxon>
        <taxon>Metazoa</taxon>
        <taxon>Ecdysozoa</taxon>
        <taxon>Arthropoda</taxon>
        <taxon>Hexapoda</taxon>
        <taxon>Insecta</taxon>
        <taxon>Pterygota</taxon>
        <taxon>Neoptera</taxon>
        <taxon>Endopterygota</taxon>
        <taxon>Lepidoptera</taxon>
        <taxon>Glossata</taxon>
        <taxon>Ditrysia</taxon>
        <taxon>Noctuoidea</taxon>
        <taxon>Noctuidae</taxon>
        <taxon>Noctuinae</taxon>
        <taxon>Hadenini</taxon>
        <taxon>Mythimna</taxon>
    </lineage>
</organism>